<dbReference type="InterPro" id="IPR036259">
    <property type="entry name" value="MFS_trans_sf"/>
</dbReference>
<dbReference type="PANTHER" id="PTHR23502:SF60">
    <property type="entry name" value="MAJOR FACILITATOR SUPERFAMILY (MFS) PROFILE DOMAIN-CONTAINING PROTEIN-RELATED"/>
    <property type="match status" value="1"/>
</dbReference>
<dbReference type="Pfam" id="PF07690">
    <property type="entry name" value="MFS_1"/>
    <property type="match status" value="1"/>
</dbReference>
<sequence length="478" mass="52290">MTSPDPELGSTANNQEPITWNGPDDPSNPQNWTYRQKWTATLIVSGFGLVSPISSSMVSPAVDAIAHEFGTTSTIASEMILSIFVLAWGLGPLLLGPLSEMYGRVWVLQLGNLMYLIFNIAGGFSQSTAQMIVFRFLSGFGGSGPLVLGDGALADIWPAEQRGSAVAIYSLAPLFGPAIGPIAGGFITQYTTWRWTFYSMSIVSGVVGILGIFLKETYAPYLLKRKAQNLRKRTGNQSLYAQVEHTQPSITQLWKTSIARPFLLLGTQIIIQALGIYMAFLYGLMYLMLASFPSLWQDVYGESISIASLNYISIGVGLLLGTQLGARLNDRIYQTLNHRTNTNLPEHRIPLLLPASLLVSTGMFWYGWSANPHVPWIVPNLGIALTSIGIIIAFQCIQLYIIDTYPLYTASVMSATAILRSLAGFAFPLFANDMYNHLGYGWGNSVLGFLAIFVGVLAPVLLWRGGAGLRRRSPYGRY</sequence>
<feature type="transmembrane region" description="Helical" evidence="6">
    <location>
        <begin position="262"/>
        <end position="289"/>
    </location>
</feature>
<accession>A0A319DSM0</accession>
<evidence type="ECO:0000313" key="8">
    <source>
        <dbReference type="EMBL" id="PYI00706.1"/>
    </source>
</evidence>
<dbReference type="InterPro" id="IPR020846">
    <property type="entry name" value="MFS_dom"/>
</dbReference>
<dbReference type="VEuPathDB" id="FungiDB:BO78DRAFT_437643"/>
<evidence type="ECO:0000259" key="7">
    <source>
        <dbReference type="PROSITE" id="PS50850"/>
    </source>
</evidence>
<dbReference type="InterPro" id="IPR011701">
    <property type="entry name" value="MFS"/>
</dbReference>
<dbReference type="EMBL" id="KZ826439">
    <property type="protein sequence ID" value="PYI00706.1"/>
    <property type="molecule type" value="Genomic_DNA"/>
</dbReference>
<dbReference type="GO" id="GO:0016020">
    <property type="term" value="C:membrane"/>
    <property type="evidence" value="ECO:0007669"/>
    <property type="project" value="UniProtKB-SubCell"/>
</dbReference>
<feature type="transmembrane region" description="Helical" evidence="6">
    <location>
        <begin position="406"/>
        <end position="430"/>
    </location>
</feature>
<feature type="transmembrane region" description="Helical" evidence="6">
    <location>
        <begin position="105"/>
        <end position="126"/>
    </location>
</feature>
<feature type="transmembrane region" description="Helical" evidence="6">
    <location>
        <begin position="349"/>
        <end position="368"/>
    </location>
</feature>
<keyword evidence="9" id="KW-1185">Reference proteome</keyword>
<gene>
    <name evidence="8" type="ORF">BO78DRAFT_437643</name>
</gene>
<evidence type="ECO:0000256" key="1">
    <source>
        <dbReference type="ARBA" id="ARBA00004141"/>
    </source>
</evidence>
<feature type="transmembrane region" description="Helical" evidence="6">
    <location>
        <begin position="79"/>
        <end position="98"/>
    </location>
</feature>
<evidence type="ECO:0000256" key="4">
    <source>
        <dbReference type="ARBA" id="ARBA00023136"/>
    </source>
</evidence>
<evidence type="ECO:0000256" key="2">
    <source>
        <dbReference type="ARBA" id="ARBA00022692"/>
    </source>
</evidence>
<dbReference type="AlphaFoldDB" id="A0A319DSM0"/>
<dbReference type="SUPFAM" id="SSF103473">
    <property type="entry name" value="MFS general substrate transporter"/>
    <property type="match status" value="1"/>
</dbReference>
<name>A0A319DSM0_ASPSB</name>
<feature type="transmembrane region" description="Helical" evidence="6">
    <location>
        <begin position="442"/>
        <end position="463"/>
    </location>
</feature>
<dbReference type="CDD" id="cd17323">
    <property type="entry name" value="MFS_Tpo1_MDR_like"/>
    <property type="match status" value="1"/>
</dbReference>
<feature type="transmembrane region" description="Helical" evidence="6">
    <location>
        <begin position="374"/>
        <end position="394"/>
    </location>
</feature>
<dbReference type="STRING" id="1448318.A0A319DSM0"/>
<feature type="transmembrane region" description="Helical" evidence="6">
    <location>
        <begin position="309"/>
        <end position="328"/>
    </location>
</feature>
<comment type="subcellular location">
    <subcellularLocation>
        <location evidence="1">Membrane</location>
        <topology evidence="1">Multi-pass membrane protein</topology>
    </subcellularLocation>
</comment>
<dbReference type="Proteomes" id="UP000248423">
    <property type="component" value="Unassembled WGS sequence"/>
</dbReference>
<dbReference type="GO" id="GO:0022857">
    <property type="term" value="F:transmembrane transporter activity"/>
    <property type="evidence" value="ECO:0007669"/>
    <property type="project" value="InterPro"/>
</dbReference>
<organism evidence="8 9">
    <name type="scientific">Aspergillus sclerotiicarbonarius (strain CBS 121057 / IBT 28362)</name>
    <dbReference type="NCBI Taxonomy" id="1448318"/>
    <lineage>
        <taxon>Eukaryota</taxon>
        <taxon>Fungi</taxon>
        <taxon>Dikarya</taxon>
        <taxon>Ascomycota</taxon>
        <taxon>Pezizomycotina</taxon>
        <taxon>Eurotiomycetes</taxon>
        <taxon>Eurotiomycetidae</taxon>
        <taxon>Eurotiales</taxon>
        <taxon>Aspergillaceae</taxon>
        <taxon>Aspergillus</taxon>
        <taxon>Aspergillus subgen. Circumdati</taxon>
    </lineage>
</organism>
<evidence type="ECO:0000256" key="5">
    <source>
        <dbReference type="SAM" id="MobiDB-lite"/>
    </source>
</evidence>
<dbReference type="PROSITE" id="PS50850">
    <property type="entry name" value="MFS"/>
    <property type="match status" value="1"/>
</dbReference>
<evidence type="ECO:0000256" key="6">
    <source>
        <dbReference type="SAM" id="Phobius"/>
    </source>
</evidence>
<dbReference type="PANTHER" id="PTHR23502">
    <property type="entry name" value="MAJOR FACILITATOR SUPERFAMILY"/>
    <property type="match status" value="1"/>
</dbReference>
<keyword evidence="3 6" id="KW-1133">Transmembrane helix</keyword>
<keyword evidence="4 6" id="KW-0472">Membrane</keyword>
<evidence type="ECO:0000256" key="3">
    <source>
        <dbReference type="ARBA" id="ARBA00022989"/>
    </source>
</evidence>
<feature type="domain" description="Major facilitator superfamily (MFS) profile" evidence="7">
    <location>
        <begin position="40"/>
        <end position="470"/>
    </location>
</feature>
<dbReference type="Gene3D" id="1.20.1250.20">
    <property type="entry name" value="MFS general substrate transporter like domains"/>
    <property type="match status" value="1"/>
</dbReference>
<evidence type="ECO:0000313" key="9">
    <source>
        <dbReference type="Proteomes" id="UP000248423"/>
    </source>
</evidence>
<feature type="transmembrane region" description="Helical" evidence="6">
    <location>
        <begin position="166"/>
        <end position="187"/>
    </location>
</feature>
<feature type="region of interest" description="Disordered" evidence="5">
    <location>
        <begin position="1"/>
        <end position="30"/>
    </location>
</feature>
<feature type="transmembrane region" description="Helical" evidence="6">
    <location>
        <begin position="193"/>
        <end position="214"/>
    </location>
</feature>
<feature type="transmembrane region" description="Helical" evidence="6">
    <location>
        <begin position="38"/>
        <end position="59"/>
    </location>
</feature>
<dbReference type="FunFam" id="1.20.1250.20:FF:000011">
    <property type="entry name" value="MFS multidrug transporter, putative"/>
    <property type="match status" value="1"/>
</dbReference>
<dbReference type="OrthoDB" id="6770063at2759"/>
<proteinExistence type="predicted"/>
<protein>
    <submittedName>
        <fullName evidence="8">Synaptic vesicle transporter</fullName>
    </submittedName>
</protein>
<keyword evidence="2 6" id="KW-0812">Transmembrane</keyword>
<reference evidence="8 9" key="1">
    <citation type="submission" date="2018-02" db="EMBL/GenBank/DDBJ databases">
        <title>The genomes of Aspergillus section Nigri reveals drivers in fungal speciation.</title>
        <authorList>
            <consortium name="DOE Joint Genome Institute"/>
            <person name="Vesth T.C."/>
            <person name="Nybo J."/>
            <person name="Theobald S."/>
            <person name="Brandl J."/>
            <person name="Frisvad J.C."/>
            <person name="Nielsen K.F."/>
            <person name="Lyhne E.K."/>
            <person name="Kogle M.E."/>
            <person name="Kuo A."/>
            <person name="Riley R."/>
            <person name="Clum A."/>
            <person name="Nolan M."/>
            <person name="Lipzen A."/>
            <person name="Salamov A."/>
            <person name="Henrissat B."/>
            <person name="Wiebenga A."/>
            <person name="De vries R.P."/>
            <person name="Grigoriev I.V."/>
            <person name="Mortensen U.H."/>
            <person name="Andersen M.R."/>
            <person name="Baker S.E."/>
        </authorList>
    </citation>
    <scope>NUCLEOTIDE SEQUENCE [LARGE SCALE GENOMIC DNA]</scope>
    <source>
        <strain evidence="8 9">CBS 121057</strain>
    </source>
</reference>